<evidence type="ECO:0000313" key="1">
    <source>
        <dbReference type="EMBL" id="KOG57527.1"/>
    </source>
</evidence>
<name>A0A0L8N4C1_STRVG</name>
<dbReference type="EMBL" id="LGUV01000005">
    <property type="protein sequence ID" value="KOG57527.1"/>
    <property type="molecule type" value="Genomic_DNA"/>
</dbReference>
<accession>A0A0L8N4C1</accession>
<comment type="caution">
    <text evidence="1">The sequence shown here is derived from an EMBL/GenBank/DDBJ whole genome shotgun (WGS) entry which is preliminary data.</text>
</comment>
<protein>
    <submittedName>
        <fullName evidence="1">Uncharacterized protein</fullName>
    </submittedName>
</protein>
<proteinExistence type="predicted"/>
<dbReference type="AlphaFoldDB" id="A0A0L8N4C1"/>
<dbReference type="Proteomes" id="UP000037084">
    <property type="component" value="Unassembled WGS sequence"/>
</dbReference>
<organism evidence="1 2">
    <name type="scientific">Streptomyces virginiae</name>
    <name type="common">Streptomyces cinnamonensis</name>
    <dbReference type="NCBI Taxonomy" id="1961"/>
    <lineage>
        <taxon>Bacteria</taxon>
        <taxon>Bacillati</taxon>
        <taxon>Actinomycetota</taxon>
        <taxon>Actinomycetes</taxon>
        <taxon>Kitasatosporales</taxon>
        <taxon>Streptomycetaceae</taxon>
        <taxon>Streptomyces</taxon>
    </lineage>
</organism>
<sequence>MSCPTDLSHCFDGLIQPVRLDQRLGVPRLPQEVQGACAGWLQGTFHKELGGFQQLLAVSRRMREGGFSDGNAYLAACVVGAVPK</sequence>
<reference evidence="2" key="1">
    <citation type="submission" date="2015-07" db="EMBL/GenBank/DDBJ databases">
        <authorList>
            <consortium name="Consortium for Microbial Forensics and Genomics (microFORGE)"/>
            <person name="Knight B.M."/>
            <person name="Roberts D.P."/>
            <person name="Lin D."/>
            <person name="Hari K."/>
            <person name="Fletcher J."/>
            <person name="Melcher U."/>
            <person name="Blagden T."/>
            <person name="Winegar R.A."/>
        </authorList>
    </citation>
    <scope>NUCLEOTIDE SEQUENCE [LARGE SCALE GENOMIC DNA]</scope>
    <source>
        <strain evidence="2">NRRL B-1447</strain>
    </source>
</reference>
<gene>
    <name evidence="1" type="ORF">ADK75_03795</name>
</gene>
<evidence type="ECO:0000313" key="2">
    <source>
        <dbReference type="Proteomes" id="UP000037084"/>
    </source>
</evidence>